<dbReference type="InterPro" id="IPR058643">
    <property type="entry name" value="BRE1-like_CC"/>
</dbReference>
<dbReference type="OrthoDB" id="654191at2759"/>
<evidence type="ECO:0000256" key="7">
    <source>
        <dbReference type="SAM" id="MobiDB-lite"/>
    </source>
</evidence>
<dbReference type="EMBL" id="ML120352">
    <property type="protein sequence ID" value="RPB05713.1"/>
    <property type="molecule type" value="Genomic_DNA"/>
</dbReference>
<feature type="compositionally biased region" description="Low complexity" evidence="7">
    <location>
        <begin position="30"/>
        <end position="44"/>
    </location>
</feature>
<dbReference type="GO" id="GO:0016567">
    <property type="term" value="P:protein ubiquitination"/>
    <property type="evidence" value="ECO:0007669"/>
    <property type="project" value="UniProtKB-UniRule"/>
</dbReference>
<evidence type="ECO:0000256" key="5">
    <source>
        <dbReference type="ARBA" id="ARBA00023242"/>
    </source>
</evidence>
<sequence length="131" mass="15471">MRTAVLAMEDRKRPVPHEPSDDSLPPFKRPALNSASSSQAPQNSHQVPQSQEDVIHFQKEAIWRQMMEYKRERNMLESRVEELDKRSTYHDDHLRVIDAWWAQFDFLPASPIVVIRMELPRNFPPLFFSTI</sequence>
<dbReference type="Proteomes" id="UP000276215">
    <property type="component" value="Unassembled WGS sequence"/>
</dbReference>
<proteinExistence type="inferred from homology"/>
<evidence type="ECO:0000256" key="6">
    <source>
        <dbReference type="RuleBase" id="RU365038"/>
    </source>
</evidence>
<dbReference type="PANTHER" id="PTHR23163">
    <property type="entry name" value="RING FINGER PROTEIN-RELATED"/>
    <property type="match status" value="1"/>
</dbReference>
<dbReference type="InterPro" id="IPR013956">
    <property type="entry name" value="E3_ubiquit_lig_Bre1"/>
</dbReference>
<dbReference type="GO" id="GO:0033503">
    <property type="term" value="C:HULC complex"/>
    <property type="evidence" value="ECO:0007669"/>
    <property type="project" value="TreeGrafter"/>
</dbReference>
<comment type="similarity">
    <text evidence="6">Belongs to the BRE1 family.</text>
</comment>
<feature type="domain" description="BRE1-like coiled-coil containing" evidence="8">
    <location>
        <begin position="82"/>
        <end position="104"/>
    </location>
</feature>
<keyword evidence="2 6" id="KW-0479">Metal-binding</keyword>
<comment type="pathway">
    <text evidence="6">Protein modification; protein ubiquitination.</text>
</comment>
<comment type="catalytic activity">
    <reaction evidence="6">
        <text>S-ubiquitinyl-[E2 ubiquitin-conjugating enzyme]-L-cysteine + [acceptor protein]-L-lysine = [E2 ubiquitin-conjugating enzyme]-L-cysteine + N(6)-ubiquitinyl-[acceptor protein]-L-lysine.</text>
        <dbReference type="EC" id="2.3.2.27"/>
    </reaction>
</comment>
<dbReference type="Pfam" id="PF26095">
    <property type="entry name" value="CC_Bre1"/>
    <property type="match status" value="1"/>
</dbReference>
<dbReference type="STRING" id="1336337.A0A3N4K5P9"/>
<evidence type="ECO:0000256" key="3">
    <source>
        <dbReference type="ARBA" id="ARBA00022771"/>
    </source>
</evidence>
<keyword evidence="10" id="KW-1185">Reference proteome</keyword>
<evidence type="ECO:0000313" key="9">
    <source>
        <dbReference type="EMBL" id="RPB05713.1"/>
    </source>
</evidence>
<evidence type="ECO:0000259" key="8">
    <source>
        <dbReference type="Pfam" id="PF26095"/>
    </source>
</evidence>
<dbReference type="GO" id="GO:0008270">
    <property type="term" value="F:zinc ion binding"/>
    <property type="evidence" value="ECO:0007669"/>
    <property type="project" value="UniProtKB-KW"/>
</dbReference>
<keyword evidence="6" id="KW-0175">Coiled coil</keyword>
<keyword evidence="6" id="KW-0156">Chromatin regulator</keyword>
<evidence type="ECO:0000256" key="1">
    <source>
        <dbReference type="ARBA" id="ARBA00004123"/>
    </source>
</evidence>
<dbReference type="EC" id="2.3.2.27" evidence="6"/>
<keyword evidence="6" id="KW-0808">Transferase</keyword>
<protein>
    <recommendedName>
        <fullName evidence="6">E3 ubiquitin protein ligase</fullName>
        <ecNumber evidence="6">2.3.2.27</ecNumber>
    </recommendedName>
</protein>
<comment type="subcellular location">
    <subcellularLocation>
        <location evidence="1 6">Nucleus</location>
    </subcellularLocation>
</comment>
<feature type="compositionally biased region" description="Basic and acidic residues" evidence="7">
    <location>
        <begin position="8"/>
        <end position="20"/>
    </location>
</feature>
<feature type="region of interest" description="Disordered" evidence="7">
    <location>
        <begin position="1"/>
        <end position="53"/>
    </location>
</feature>
<keyword evidence="3 6" id="KW-0863">Zinc-finger</keyword>
<dbReference type="PANTHER" id="PTHR23163:SF0">
    <property type="entry name" value="E3 UBIQUITIN-PROTEIN LIGASE BRE1"/>
    <property type="match status" value="1"/>
</dbReference>
<dbReference type="GO" id="GO:0061630">
    <property type="term" value="F:ubiquitin protein ligase activity"/>
    <property type="evidence" value="ECO:0007669"/>
    <property type="project" value="UniProtKB-EC"/>
</dbReference>
<dbReference type="GO" id="GO:0006325">
    <property type="term" value="P:chromatin organization"/>
    <property type="evidence" value="ECO:0007669"/>
    <property type="project" value="UniProtKB-KW"/>
</dbReference>
<keyword evidence="6" id="KW-0833">Ubl conjugation pathway</keyword>
<dbReference type="AlphaFoldDB" id="A0A3N4K5P9"/>
<evidence type="ECO:0000256" key="2">
    <source>
        <dbReference type="ARBA" id="ARBA00022723"/>
    </source>
</evidence>
<reference evidence="9 10" key="1">
    <citation type="journal article" date="2018" name="Nat. Ecol. Evol.">
        <title>Pezizomycetes genomes reveal the molecular basis of ectomycorrhizal truffle lifestyle.</title>
        <authorList>
            <person name="Murat C."/>
            <person name="Payen T."/>
            <person name="Noel B."/>
            <person name="Kuo A."/>
            <person name="Morin E."/>
            <person name="Chen J."/>
            <person name="Kohler A."/>
            <person name="Krizsan K."/>
            <person name="Balestrini R."/>
            <person name="Da Silva C."/>
            <person name="Montanini B."/>
            <person name="Hainaut M."/>
            <person name="Levati E."/>
            <person name="Barry K.W."/>
            <person name="Belfiori B."/>
            <person name="Cichocki N."/>
            <person name="Clum A."/>
            <person name="Dockter R.B."/>
            <person name="Fauchery L."/>
            <person name="Guy J."/>
            <person name="Iotti M."/>
            <person name="Le Tacon F."/>
            <person name="Lindquist E.A."/>
            <person name="Lipzen A."/>
            <person name="Malagnac F."/>
            <person name="Mello A."/>
            <person name="Molinier V."/>
            <person name="Miyauchi S."/>
            <person name="Poulain J."/>
            <person name="Riccioni C."/>
            <person name="Rubini A."/>
            <person name="Sitrit Y."/>
            <person name="Splivallo R."/>
            <person name="Traeger S."/>
            <person name="Wang M."/>
            <person name="Zifcakova L."/>
            <person name="Wipf D."/>
            <person name="Zambonelli A."/>
            <person name="Paolocci F."/>
            <person name="Nowrousian M."/>
            <person name="Ottonello S."/>
            <person name="Baldrian P."/>
            <person name="Spatafora J.W."/>
            <person name="Henrissat B."/>
            <person name="Nagy L.G."/>
            <person name="Aury J.M."/>
            <person name="Wincker P."/>
            <person name="Grigoriev I.V."/>
            <person name="Bonfante P."/>
            <person name="Martin F.M."/>
        </authorList>
    </citation>
    <scope>NUCLEOTIDE SEQUENCE [LARGE SCALE GENOMIC DNA]</scope>
    <source>
        <strain evidence="9 10">120613-1</strain>
    </source>
</reference>
<evidence type="ECO:0000313" key="10">
    <source>
        <dbReference type="Proteomes" id="UP000276215"/>
    </source>
</evidence>
<gene>
    <name evidence="9" type="ORF">L873DRAFT_532712</name>
</gene>
<dbReference type="GO" id="GO:0005634">
    <property type="term" value="C:nucleus"/>
    <property type="evidence" value="ECO:0007669"/>
    <property type="project" value="UniProtKB-SubCell"/>
</dbReference>
<accession>A0A3N4K5P9</accession>
<name>A0A3N4K5P9_9PEZI</name>
<keyword evidence="5 6" id="KW-0539">Nucleus</keyword>
<organism evidence="9 10">
    <name type="scientific">Choiromyces venosus 120613-1</name>
    <dbReference type="NCBI Taxonomy" id="1336337"/>
    <lineage>
        <taxon>Eukaryota</taxon>
        <taxon>Fungi</taxon>
        <taxon>Dikarya</taxon>
        <taxon>Ascomycota</taxon>
        <taxon>Pezizomycotina</taxon>
        <taxon>Pezizomycetes</taxon>
        <taxon>Pezizales</taxon>
        <taxon>Tuberaceae</taxon>
        <taxon>Choiromyces</taxon>
    </lineage>
</organism>
<keyword evidence="4 6" id="KW-0862">Zinc</keyword>
<evidence type="ECO:0000256" key="4">
    <source>
        <dbReference type="ARBA" id="ARBA00022833"/>
    </source>
</evidence>